<protein>
    <recommendedName>
        <fullName evidence="3">Mobile element protein CD1107-like domain-containing protein</fullName>
    </recommendedName>
</protein>
<evidence type="ECO:0000313" key="4">
    <source>
        <dbReference type="EMBL" id="KXA16619.1"/>
    </source>
</evidence>
<dbReference type="Proteomes" id="UP000070617">
    <property type="component" value="Unassembled WGS sequence"/>
</dbReference>
<reference evidence="5" key="1">
    <citation type="submission" date="2016-01" db="EMBL/GenBank/DDBJ databases">
        <authorList>
            <person name="Mitreva M."/>
            <person name="Pepin K.H."/>
            <person name="Mihindukulasuriya K.A."/>
            <person name="Fulton R."/>
            <person name="Fronick C."/>
            <person name="O'Laughlin M."/>
            <person name="Miner T."/>
            <person name="Herter B."/>
            <person name="Rosa B.A."/>
            <person name="Cordes M."/>
            <person name="Tomlinson C."/>
            <person name="Wollam A."/>
            <person name="Palsikar V.B."/>
            <person name="Mardis E.R."/>
            <person name="Wilson R.K."/>
        </authorList>
    </citation>
    <scope>NUCLEOTIDE SEQUENCE [LARGE SCALE GENOMIC DNA]</scope>
    <source>
        <strain evidence="5">CMW8396</strain>
    </source>
</reference>
<feature type="domain" description="Mobile element protein CD1107-like" evidence="3">
    <location>
        <begin position="599"/>
        <end position="654"/>
    </location>
</feature>
<dbReference type="Pfam" id="PF14283">
    <property type="entry name" value="CD1107-like"/>
    <property type="match status" value="1"/>
</dbReference>
<organism evidence="4 5">
    <name type="scientific">Fusobacterium equinum</name>
    <dbReference type="NCBI Taxonomy" id="134605"/>
    <lineage>
        <taxon>Bacteria</taxon>
        <taxon>Fusobacteriati</taxon>
        <taxon>Fusobacteriota</taxon>
        <taxon>Fusobacteriia</taxon>
        <taxon>Fusobacteriales</taxon>
        <taxon>Fusobacteriaceae</taxon>
        <taxon>Fusobacterium</taxon>
    </lineage>
</organism>
<name>A0A133NK10_9FUSO</name>
<evidence type="ECO:0000313" key="5">
    <source>
        <dbReference type="Proteomes" id="UP000070617"/>
    </source>
</evidence>
<keyword evidence="5" id="KW-1185">Reference proteome</keyword>
<sequence length="743" mass="84410">MMKKLLSNKKILASILALLVLVGLVATVYLNKSNIVYAMGGDNNHGQYKTKFIVNMIDNTSDQNISKAYYEDKLKFKINILKEFKLEGNLTSFDRYDEMFTEADFDTERTGHTRFTSKKEFNYYKATGVNIGSGIFLDFTENNQDYYVGSIEEHIRTYSDNKIYHILDTPVYKLNRDIVKTKIDYDGEIKEESKKEIINKIKEANPNINNLKEIKIEKDKLIIETWNRYHTGLPYITFNVDDLITRVASVDTQTDKTEKKDSSVQTDDKSKKDSATQTKAEVKVKYFFEDGKVYKEFTKTFDVGYVLDASELDMLPDNMKFLDDFATYKVKGKDDEIIRKVSYLKKDENTQTEKDIKDSATQTEEKKKKDVSVQTVLTGKDIEKLEKDLKAYEKEMDKLNKELKDKADISNDKKEEINKLNDKIKSLEEKLENRKNEKIKGISDKDISKLEDRIKGLESKIDTLKNTSSSTGNAPSKTVTSNSIPFTSGKGTQTGSEKQIASNSATKKGNTTSENTGKKEEKQEIRYPNKLTPKQPQNSQGNSGTTGSSTGTSTTTNTNKGVASSPSKARASVTENVDNANNKYPIHHNDGEDNKSTDMYSADARQFVTFTTKNGKTFHLIINHDEDSENVMLLTEVSEDDLLNMVEKKEAPKQEITKEEPQKEESKPVKKEESSNTGTYLILILVVVGALGAGYYFKVVKKKENEELEALEDDDDDFFSEADESENEVDEVETEDKEDDELE</sequence>
<feature type="region of interest" description="Disordered" evidence="1">
    <location>
        <begin position="649"/>
        <end position="673"/>
    </location>
</feature>
<evidence type="ECO:0000256" key="2">
    <source>
        <dbReference type="SAM" id="Phobius"/>
    </source>
</evidence>
<feature type="region of interest" description="Disordered" evidence="1">
    <location>
        <begin position="461"/>
        <end position="597"/>
    </location>
</feature>
<keyword evidence="2" id="KW-1133">Transmembrane helix</keyword>
<keyword evidence="2" id="KW-0812">Transmembrane</keyword>
<evidence type="ECO:0000256" key="1">
    <source>
        <dbReference type="SAM" id="MobiDB-lite"/>
    </source>
</evidence>
<feature type="compositionally biased region" description="Polar residues" evidence="1">
    <location>
        <begin position="560"/>
        <end position="582"/>
    </location>
</feature>
<dbReference type="EMBL" id="LRPX01000008">
    <property type="protein sequence ID" value="KXA16619.1"/>
    <property type="molecule type" value="Genomic_DNA"/>
</dbReference>
<feature type="region of interest" description="Disordered" evidence="1">
    <location>
        <begin position="708"/>
        <end position="743"/>
    </location>
</feature>
<feature type="compositionally biased region" description="Low complexity" evidence="1">
    <location>
        <begin position="537"/>
        <end position="559"/>
    </location>
</feature>
<feature type="compositionally biased region" description="Polar residues" evidence="1">
    <location>
        <begin position="464"/>
        <end position="515"/>
    </location>
</feature>
<feature type="region of interest" description="Disordered" evidence="1">
    <location>
        <begin position="349"/>
        <end position="370"/>
    </location>
</feature>
<feature type="compositionally biased region" description="Basic and acidic residues" evidence="1">
    <location>
        <begin position="516"/>
        <end position="527"/>
    </location>
</feature>
<feature type="region of interest" description="Disordered" evidence="1">
    <location>
        <begin position="255"/>
        <end position="275"/>
    </location>
</feature>
<comment type="caution">
    <text evidence="4">The sequence shown here is derived from an EMBL/GenBank/DDBJ whole genome shotgun (WGS) entry which is preliminary data.</text>
</comment>
<feature type="compositionally biased region" description="Basic and acidic residues" evidence="1">
    <location>
        <begin position="587"/>
        <end position="596"/>
    </location>
</feature>
<dbReference type="PATRIC" id="fig|134605.3.peg.389"/>
<dbReference type="STRING" id="134605.HMPREF3206_00389"/>
<evidence type="ECO:0000259" key="3">
    <source>
        <dbReference type="Pfam" id="PF14283"/>
    </source>
</evidence>
<gene>
    <name evidence="4" type="ORF">HMPREF3206_00389</name>
</gene>
<dbReference type="AlphaFoldDB" id="A0A133NK10"/>
<feature type="transmembrane region" description="Helical" evidence="2">
    <location>
        <begin position="678"/>
        <end position="697"/>
    </location>
</feature>
<keyword evidence="2" id="KW-0472">Membrane</keyword>
<dbReference type="Gene3D" id="1.10.287.1490">
    <property type="match status" value="1"/>
</dbReference>
<proteinExistence type="predicted"/>
<accession>A0A133NK10</accession>
<dbReference type="InterPro" id="IPR025376">
    <property type="entry name" value="CD1107-like_dom"/>
</dbReference>